<dbReference type="OrthoDB" id="3029958at2759"/>
<dbReference type="RefSeq" id="XP_009553379.1">
    <property type="nucleotide sequence ID" value="XM_009555084.1"/>
</dbReference>
<evidence type="ECO:0000313" key="3">
    <source>
        <dbReference type="Proteomes" id="UP000030671"/>
    </source>
</evidence>
<feature type="region of interest" description="Disordered" evidence="1">
    <location>
        <begin position="150"/>
        <end position="205"/>
    </location>
</feature>
<keyword evidence="3" id="KW-1185">Reference proteome</keyword>
<dbReference type="Proteomes" id="UP000030671">
    <property type="component" value="Unassembled WGS sequence"/>
</dbReference>
<protein>
    <submittedName>
        <fullName evidence="2">Uncharacterized protein</fullName>
    </submittedName>
</protein>
<evidence type="ECO:0000313" key="2">
    <source>
        <dbReference type="EMBL" id="ETW74916.1"/>
    </source>
</evidence>
<proteinExistence type="predicted"/>
<dbReference type="HOGENOM" id="CLU_1057915_0_0_1"/>
<sequence length="263" mass="29995">MLSQSEVAKLLEHCISEDLPELAMEEVLSAYIAWKFIHGHTCKGVLIKLHYLSIYLRVTGRRWILDMAKDVFRILGLELTFGGGLVGACPLSTRIGKDTWNRLRRKIPRRSAWAEHCRTDSEYGGPVMFHQLREISLYREPARRLVDADDHHAERQQSFTASSPPEPQSTSSGWSNVHVRTTLGDAEREAEDEVSPLPAASPRDPRRNLRWAERPRWLRDWFLTRPHLAGPAMLDLVSPEYASQVPAYTSRRNTLPLYNSSGA</sequence>
<dbReference type="KEGG" id="hir:HETIRDRAFT_108399"/>
<organism evidence="2 3">
    <name type="scientific">Heterobasidion irregulare (strain TC 32-1)</name>
    <dbReference type="NCBI Taxonomy" id="747525"/>
    <lineage>
        <taxon>Eukaryota</taxon>
        <taxon>Fungi</taxon>
        <taxon>Dikarya</taxon>
        <taxon>Basidiomycota</taxon>
        <taxon>Agaricomycotina</taxon>
        <taxon>Agaricomycetes</taxon>
        <taxon>Russulales</taxon>
        <taxon>Bondarzewiaceae</taxon>
        <taxon>Heterobasidion</taxon>
        <taxon>Heterobasidion annosum species complex</taxon>
    </lineage>
</organism>
<accession>W4JPW2</accession>
<dbReference type="AlphaFoldDB" id="W4JPW2"/>
<dbReference type="InParanoid" id="W4JPW2"/>
<name>W4JPW2_HETIT</name>
<gene>
    <name evidence="2" type="ORF">HETIRDRAFT_108399</name>
</gene>
<reference evidence="2 3" key="1">
    <citation type="journal article" date="2012" name="New Phytol.">
        <title>Insight into trade-off between wood decay and parasitism from the genome of a fungal forest pathogen.</title>
        <authorList>
            <person name="Olson A."/>
            <person name="Aerts A."/>
            <person name="Asiegbu F."/>
            <person name="Belbahri L."/>
            <person name="Bouzid O."/>
            <person name="Broberg A."/>
            <person name="Canback B."/>
            <person name="Coutinho P.M."/>
            <person name="Cullen D."/>
            <person name="Dalman K."/>
            <person name="Deflorio G."/>
            <person name="van Diepen L.T."/>
            <person name="Dunand C."/>
            <person name="Duplessis S."/>
            <person name="Durling M."/>
            <person name="Gonthier P."/>
            <person name="Grimwood J."/>
            <person name="Fossdal C.G."/>
            <person name="Hansson D."/>
            <person name="Henrissat B."/>
            <person name="Hietala A."/>
            <person name="Himmelstrand K."/>
            <person name="Hoffmeister D."/>
            <person name="Hogberg N."/>
            <person name="James T.Y."/>
            <person name="Karlsson M."/>
            <person name="Kohler A."/>
            <person name="Kues U."/>
            <person name="Lee Y.H."/>
            <person name="Lin Y.C."/>
            <person name="Lind M."/>
            <person name="Lindquist E."/>
            <person name="Lombard V."/>
            <person name="Lucas S."/>
            <person name="Lunden K."/>
            <person name="Morin E."/>
            <person name="Murat C."/>
            <person name="Park J."/>
            <person name="Raffaello T."/>
            <person name="Rouze P."/>
            <person name="Salamov A."/>
            <person name="Schmutz J."/>
            <person name="Solheim H."/>
            <person name="Stahlberg J."/>
            <person name="Velez H."/>
            <person name="de Vries R.P."/>
            <person name="Wiebenga A."/>
            <person name="Woodward S."/>
            <person name="Yakovlev I."/>
            <person name="Garbelotto M."/>
            <person name="Martin F."/>
            <person name="Grigoriev I.V."/>
            <person name="Stenlid J."/>
        </authorList>
    </citation>
    <scope>NUCLEOTIDE SEQUENCE [LARGE SCALE GENOMIC DNA]</scope>
    <source>
        <strain evidence="2 3">TC 32-1</strain>
    </source>
</reference>
<feature type="compositionally biased region" description="Polar residues" evidence="1">
    <location>
        <begin position="156"/>
        <end position="179"/>
    </location>
</feature>
<evidence type="ECO:0000256" key="1">
    <source>
        <dbReference type="SAM" id="MobiDB-lite"/>
    </source>
</evidence>
<dbReference type="EMBL" id="KI925467">
    <property type="protein sequence ID" value="ETW74916.1"/>
    <property type="molecule type" value="Genomic_DNA"/>
</dbReference>
<dbReference type="GeneID" id="20666346"/>